<dbReference type="GO" id="GO:0031624">
    <property type="term" value="F:ubiquitin conjugating enzyme binding"/>
    <property type="evidence" value="ECO:0007669"/>
    <property type="project" value="TreeGrafter"/>
</dbReference>
<comment type="caution">
    <text evidence="2">The sequence shown here is derived from an EMBL/GenBank/DDBJ whole genome shotgun (WGS) entry which is preliminary data.</text>
</comment>
<proteinExistence type="predicted"/>
<dbReference type="GO" id="GO:0043161">
    <property type="term" value="P:proteasome-mediated ubiquitin-dependent protein catabolic process"/>
    <property type="evidence" value="ECO:0007669"/>
    <property type="project" value="TreeGrafter"/>
</dbReference>
<reference evidence="2 3" key="1">
    <citation type="submission" date="2015-12" db="EMBL/GenBank/DDBJ databases">
        <title>The genome of Folsomia candida.</title>
        <authorList>
            <person name="Faddeeva A."/>
            <person name="Derks M.F."/>
            <person name="Anvar Y."/>
            <person name="Smit S."/>
            <person name="Van Straalen N."/>
            <person name="Roelofs D."/>
        </authorList>
    </citation>
    <scope>NUCLEOTIDE SEQUENCE [LARGE SCALE GENOMIC DNA]</scope>
    <source>
        <strain evidence="2 3">VU population</strain>
        <tissue evidence="2">Whole body</tissue>
    </source>
</reference>
<dbReference type="CDD" id="cd16571">
    <property type="entry name" value="RING-HC_SIAHs"/>
    <property type="match status" value="1"/>
</dbReference>
<sequence>MKTIVLALVLIATIAYIIAEPVSAEHPDAENFGGHSVPHPRARRCADHGESCSCTSAYNPFSAAQCCHEKVGDRKFVIISIIRPPLKDSRLLRNVLCKFLSEEGFPNDILDTIDISKNLDCSDGAWKISVSEPIRIPRDGGDIFIILLGPNYGLEFDPPFDVMCNIFATCMLLSSIFIIQTDYLTDLHLQYFSEYTEVVRQLARKNDSGNGVTLTLPKKLMYFVQDSSKTGDVKNPDVESKLSNQAGNSKCELNVSMSTTFSGVAVFIDTPTAMLITGRDQLAKLNSALKYFPEGFDDMCFSFETLTENLVDSEVLIRNVTRLSPHLCRAAHLHRIRASPPPLLFHSIPKIIAVNVGMHAYQAEFKKRMGDRCQLVDSKKFYSWHNEGVTVALKSYTSILTVNAKGEQDCNPYSDLGGRLQRLYRNFMSSVQKFQGQTLQLNVTLTDYKRKLRMLADEEYETRLNLLSNVTHVQLNAAKKGVKGVVEGQKEISLLLEKVDESKQSLGQSQILSRIETVQDELSRVDDNFYTNIVGMLDNIPITNAVWAAGVLEKLCQHDEPRYMRDTFGKFRVWSTSYTKRQAEEIQSRLALILRRSVYFRRYLDMLSAHPMVGLSTSQQIIVRDNVTAKEYHSACQAIIAFWVGKAGENAQIGSLLRVLEQIGWNSAKVIKFVFSVLKNGIWTTFFLNLFSLQYTCEILRSSRLLSCPVQILLDRDKSGFSEVTGIGAVRLARGRDNSELMTKKTAPHPTEPRLSVVLECTICMDPAASPIHQCVNCHIVCGFCAEKMTQCGLCKTNLQVSDLAERQSRQFDLKWKCYNFESGCVVPLAATGAKYHVAKCYYRDVVCDITQKQRCDKIRVPFKTFTEHLQSMHNVKEGTDGKHITYDFVFAISGDNFANSGHNEIPRMLNMNGQIFLFHSSYEMKSVHFWATVLGNDKTAEKNVFYLNIKSDTGNPRKMEQSYTVPVLPYHGHSRFSRETMQEKCVTITSSVVTQFGVRKATGDLFILVVTFGIV</sequence>
<feature type="signal peptide" evidence="1">
    <location>
        <begin position="1"/>
        <end position="19"/>
    </location>
</feature>
<keyword evidence="1" id="KW-0732">Signal</keyword>
<name>A0A226DPV4_FOLCA</name>
<accession>A0A226DPV4</accession>
<dbReference type="GO" id="GO:0061630">
    <property type="term" value="F:ubiquitin protein ligase activity"/>
    <property type="evidence" value="ECO:0007669"/>
    <property type="project" value="TreeGrafter"/>
</dbReference>
<keyword evidence="3" id="KW-1185">Reference proteome</keyword>
<evidence type="ECO:0000313" key="2">
    <source>
        <dbReference type="EMBL" id="OXA47542.1"/>
    </source>
</evidence>
<dbReference type="UniPathway" id="UPA00143"/>
<gene>
    <name evidence="2" type="ORF">Fcan01_17984</name>
</gene>
<dbReference type="GO" id="GO:0016567">
    <property type="term" value="P:protein ubiquitination"/>
    <property type="evidence" value="ECO:0007669"/>
    <property type="project" value="UniProtKB-UniPathway"/>
</dbReference>
<dbReference type="OrthoDB" id="8182903at2759"/>
<dbReference type="PANTHER" id="PTHR45877">
    <property type="entry name" value="E3 UBIQUITIN-PROTEIN LIGASE SIAH2"/>
    <property type="match status" value="1"/>
</dbReference>
<organism evidence="2 3">
    <name type="scientific">Folsomia candida</name>
    <name type="common">Springtail</name>
    <dbReference type="NCBI Taxonomy" id="158441"/>
    <lineage>
        <taxon>Eukaryota</taxon>
        <taxon>Metazoa</taxon>
        <taxon>Ecdysozoa</taxon>
        <taxon>Arthropoda</taxon>
        <taxon>Hexapoda</taxon>
        <taxon>Collembola</taxon>
        <taxon>Entomobryomorpha</taxon>
        <taxon>Isotomoidea</taxon>
        <taxon>Isotomidae</taxon>
        <taxon>Proisotominae</taxon>
        <taxon>Folsomia</taxon>
    </lineage>
</organism>
<dbReference type="GO" id="GO:0005737">
    <property type="term" value="C:cytoplasm"/>
    <property type="evidence" value="ECO:0007669"/>
    <property type="project" value="TreeGrafter"/>
</dbReference>
<protein>
    <submittedName>
        <fullName evidence="2">E3 ubiquitin-protein ligase sina</fullName>
    </submittedName>
</protein>
<dbReference type="PANTHER" id="PTHR45877:SF2">
    <property type="entry name" value="E3 UBIQUITIN-PROTEIN LIGASE SINA-RELATED"/>
    <property type="match status" value="1"/>
</dbReference>
<feature type="chain" id="PRO_5012420600" evidence="1">
    <location>
        <begin position="20"/>
        <end position="1016"/>
    </location>
</feature>
<dbReference type="EMBL" id="LNIX01000013">
    <property type="protein sequence ID" value="OXA47542.1"/>
    <property type="molecule type" value="Genomic_DNA"/>
</dbReference>
<evidence type="ECO:0000313" key="3">
    <source>
        <dbReference type="Proteomes" id="UP000198287"/>
    </source>
</evidence>
<dbReference type="Proteomes" id="UP000198287">
    <property type="component" value="Unassembled WGS sequence"/>
</dbReference>
<evidence type="ECO:0000256" key="1">
    <source>
        <dbReference type="SAM" id="SignalP"/>
    </source>
</evidence>
<dbReference type="InterPro" id="IPR004162">
    <property type="entry name" value="SINA-like_animal"/>
</dbReference>
<dbReference type="AlphaFoldDB" id="A0A226DPV4"/>